<dbReference type="Proteomes" id="UP000029714">
    <property type="component" value="Unassembled WGS sequence"/>
</dbReference>
<feature type="signal peptide" evidence="1">
    <location>
        <begin position="1"/>
        <end position="23"/>
    </location>
</feature>
<protein>
    <submittedName>
        <fullName evidence="2">Uncharacterized protein</fullName>
    </submittedName>
</protein>
<dbReference type="AlphaFoldDB" id="A0A347VP03"/>
<evidence type="ECO:0000313" key="3">
    <source>
        <dbReference type="Proteomes" id="UP000029714"/>
    </source>
</evidence>
<reference evidence="2 3" key="1">
    <citation type="journal article" date="2014" name="Genome Announc.">
        <title>Draft genome sequences of eight enterohepatic helicobacter species isolated from both laboratory and wild rodents.</title>
        <authorList>
            <person name="Sheh A."/>
            <person name="Shen Z."/>
            <person name="Fox J.G."/>
        </authorList>
    </citation>
    <scope>NUCLEOTIDE SEQUENCE [LARGE SCALE GENOMIC DNA]</scope>
    <source>
        <strain evidence="2 3">MIT 97-6194</strain>
    </source>
</reference>
<organism evidence="2 3">
    <name type="scientific">Helicobacter saguini</name>
    <dbReference type="NCBI Taxonomy" id="1548018"/>
    <lineage>
        <taxon>Bacteria</taxon>
        <taxon>Pseudomonadati</taxon>
        <taxon>Campylobacterota</taxon>
        <taxon>Epsilonproteobacteria</taxon>
        <taxon>Campylobacterales</taxon>
        <taxon>Helicobacteraceae</taxon>
        <taxon>Helicobacter</taxon>
    </lineage>
</organism>
<dbReference type="OrthoDB" id="10008615at2"/>
<comment type="caution">
    <text evidence="2">The sequence shown here is derived from an EMBL/GenBank/DDBJ whole genome shotgun (WGS) entry which is preliminary data.</text>
</comment>
<keyword evidence="1" id="KW-0732">Signal</keyword>
<gene>
    <name evidence="2" type="ORF">LS64_004995</name>
</gene>
<evidence type="ECO:0000256" key="1">
    <source>
        <dbReference type="SAM" id="SignalP"/>
    </source>
</evidence>
<reference evidence="2 3" key="2">
    <citation type="journal article" date="2016" name="Infect. Immun.">
        <title>Helicobacter saguini, a Novel Helicobacter Isolated from Cotton-Top Tamarins with Ulcerative Colitis, Has Proinflammatory Properties and Induces Typhlocolitis and Dysplasia in Gnotobiotic IL-10-/- Mice.</title>
        <authorList>
            <person name="Shen Z."/>
            <person name="Mannion A."/>
            <person name="Whary M.T."/>
            <person name="Muthupalani S."/>
            <person name="Sheh A."/>
            <person name="Feng Y."/>
            <person name="Gong G."/>
            <person name="Vandamme P."/>
            <person name="Holcombe H.R."/>
            <person name="Paster B.J."/>
            <person name="Fox J.G."/>
        </authorList>
    </citation>
    <scope>NUCLEOTIDE SEQUENCE [LARGE SCALE GENOMIC DNA]</scope>
    <source>
        <strain evidence="2 3">MIT 97-6194</strain>
    </source>
</reference>
<name>A0A347VP03_9HELI</name>
<dbReference type="STRING" id="1548018.LS64_10400"/>
<accession>A0A347VP03</accession>
<feature type="chain" id="PRO_5030063535" evidence="1">
    <location>
        <begin position="24"/>
        <end position="178"/>
    </location>
</feature>
<keyword evidence="3" id="KW-1185">Reference proteome</keyword>
<sequence length="178" mass="21234">MWGLRFVNRFLLCIFVTFSLTNAENAELKSINNEEIQQYFNTNDCEHSESKVCKTIKDFLFSLNVLEKIQENNLILAYKKESTKKAKSKSDIKYKDNRLKELNDGGTQKLDYHDIQSKEIVLVTKDEYIALRKSMLRFCKNFEKLSTSEKNLIFELKWHKIDIFRDENFIKQFCKTKF</sequence>
<dbReference type="EMBL" id="JRMP02000006">
    <property type="protein sequence ID" value="TLD94528.1"/>
    <property type="molecule type" value="Genomic_DNA"/>
</dbReference>
<proteinExistence type="predicted"/>
<dbReference type="RefSeq" id="WP_034572897.1">
    <property type="nucleotide sequence ID" value="NZ_JRMP02000006.1"/>
</dbReference>
<evidence type="ECO:0000313" key="2">
    <source>
        <dbReference type="EMBL" id="TLD94528.1"/>
    </source>
</evidence>